<dbReference type="AlphaFoldDB" id="A0A5C8JHT3"/>
<name>A0A5C8JHT3_9BACT</name>
<protein>
    <submittedName>
        <fullName evidence="2">ABC transporter permease subunit</fullName>
    </submittedName>
</protein>
<gene>
    <name evidence="2" type="ORF">FVR03_14555</name>
</gene>
<feature type="transmembrane region" description="Helical" evidence="1">
    <location>
        <begin position="100"/>
        <end position="126"/>
    </location>
</feature>
<feature type="transmembrane region" description="Helical" evidence="1">
    <location>
        <begin position="146"/>
        <end position="167"/>
    </location>
</feature>
<accession>A0A5C8JHT3</accession>
<dbReference type="Proteomes" id="UP000321926">
    <property type="component" value="Unassembled WGS sequence"/>
</dbReference>
<dbReference type="EMBL" id="VRTY01000055">
    <property type="protein sequence ID" value="TXK37880.1"/>
    <property type="molecule type" value="Genomic_DNA"/>
</dbReference>
<feature type="transmembrane region" description="Helical" evidence="1">
    <location>
        <begin position="55"/>
        <end position="79"/>
    </location>
</feature>
<dbReference type="PANTHER" id="PTHR37305">
    <property type="entry name" value="INTEGRAL MEMBRANE PROTEIN-RELATED"/>
    <property type="match status" value="1"/>
</dbReference>
<sequence>MHLLRLELYKIVPYRTFWAILGIFMLLVFLIFYSVHDITINNTKLGSANYQFPEIWLKLTYVSSFFNTLLGILVIVLVSDEFTFRTFRQQLIDGLSRLELVLAKFYVILGLAAICTVFLLLLGLFFGLRHSLDTSMGAIAKHADALFYYFLQAVGFMSLAMLIGFFIKKSGLAIIAFISFVLVLEPIIRSQIPDRIDKFFPTKVLHSLTPMPVQQLFDQATSPTELLTPGWAVLPALLYIGLFLAGSYLLLKLRDM</sequence>
<feature type="transmembrane region" description="Helical" evidence="1">
    <location>
        <begin position="174"/>
        <end position="192"/>
    </location>
</feature>
<keyword evidence="1" id="KW-0812">Transmembrane</keyword>
<keyword evidence="1" id="KW-1133">Transmembrane helix</keyword>
<dbReference type="PANTHER" id="PTHR37305:SF1">
    <property type="entry name" value="MEMBRANE PROTEIN"/>
    <property type="match status" value="1"/>
</dbReference>
<reference evidence="2 3" key="1">
    <citation type="submission" date="2019-08" db="EMBL/GenBank/DDBJ databases">
        <authorList>
            <person name="Shi S."/>
        </authorList>
    </citation>
    <scope>NUCLEOTIDE SEQUENCE [LARGE SCALE GENOMIC DNA]</scope>
    <source>
        <strain evidence="2 3">GY10130</strain>
    </source>
</reference>
<proteinExistence type="predicted"/>
<evidence type="ECO:0000313" key="3">
    <source>
        <dbReference type="Proteomes" id="UP000321926"/>
    </source>
</evidence>
<dbReference type="RefSeq" id="WP_147922491.1">
    <property type="nucleotide sequence ID" value="NZ_VRTY01000055.1"/>
</dbReference>
<dbReference type="OrthoDB" id="1452202at2"/>
<keyword evidence="3" id="KW-1185">Reference proteome</keyword>
<keyword evidence="1" id="KW-0472">Membrane</keyword>
<evidence type="ECO:0000313" key="2">
    <source>
        <dbReference type="EMBL" id="TXK37880.1"/>
    </source>
</evidence>
<organism evidence="2 3">
    <name type="scientific">Pontibacter qinzhouensis</name>
    <dbReference type="NCBI Taxonomy" id="2603253"/>
    <lineage>
        <taxon>Bacteria</taxon>
        <taxon>Pseudomonadati</taxon>
        <taxon>Bacteroidota</taxon>
        <taxon>Cytophagia</taxon>
        <taxon>Cytophagales</taxon>
        <taxon>Hymenobacteraceae</taxon>
        <taxon>Pontibacter</taxon>
    </lineage>
</organism>
<dbReference type="Pfam" id="PF12730">
    <property type="entry name" value="ABC2_membrane_4"/>
    <property type="match status" value="1"/>
</dbReference>
<comment type="caution">
    <text evidence="2">The sequence shown here is derived from an EMBL/GenBank/DDBJ whole genome shotgun (WGS) entry which is preliminary data.</text>
</comment>
<feature type="transmembrane region" description="Helical" evidence="1">
    <location>
        <begin position="231"/>
        <end position="251"/>
    </location>
</feature>
<feature type="transmembrane region" description="Helical" evidence="1">
    <location>
        <begin position="12"/>
        <end position="35"/>
    </location>
</feature>
<evidence type="ECO:0000256" key="1">
    <source>
        <dbReference type="SAM" id="Phobius"/>
    </source>
</evidence>